<proteinExistence type="predicted"/>
<protein>
    <submittedName>
        <fullName evidence="1">Uncharacterized protein</fullName>
    </submittedName>
</protein>
<dbReference type="Proteomes" id="UP000054279">
    <property type="component" value="Unassembled WGS sequence"/>
</dbReference>
<dbReference type="AlphaFoldDB" id="A0A0C9W3L3"/>
<name>A0A0C9W3L3_SPHS4</name>
<dbReference type="EMBL" id="KN837110">
    <property type="protein sequence ID" value="KIJ45801.1"/>
    <property type="molecule type" value="Genomic_DNA"/>
</dbReference>
<evidence type="ECO:0000313" key="2">
    <source>
        <dbReference type="Proteomes" id="UP000054279"/>
    </source>
</evidence>
<gene>
    <name evidence="1" type="ORF">M422DRAFT_250591</name>
</gene>
<evidence type="ECO:0000313" key="1">
    <source>
        <dbReference type="EMBL" id="KIJ45801.1"/>
    </source>
</evidence>
<organism evidence="1 2">
    <name type="scientific">Sphaerobolus stellatus (strain SS14)</name>
    <dbReference type="NCBI Taxonomy" id="990650"/>
    <lineage>
        <taxon>Eukaryota</taxon>
        <taxon>Fungi</taxon>
        <taxon>Dikarya</taxon>
        <taxon>Basidiomycota</taxon>
        <taxon>Agaricomycotina</taxon>
        <taxon>Agaricomycetes</taxon>
        <taxon>Phallomycetidae</taxon>
        <taxon>Geastrales</taxon>
        <taxon>Sphaerobolaceae</taxon>
        <taxon>Sphaerobolus</taxon>
    </lineage>
</organism>
<sequence>MAHTNTILDITPLASSLKDFGGPNINLGIFEIREVMLGKIHNFAELVHRKLLCRMRF</sequence>
<reference evidence="1 2" key="1">
    <citation type="submission" date="2014-06" db="EMBL/GenBank/DDBJ databases">
        <title>Evolutionary Origins and Diversification of the Mycorrhizal Mutualists.</title>
        <authorList>
            <consortium name="DOE Joint Genome Institute"/>
            <consortium name="Mycorrhizal Genomics Consortium"/>
            <person name="Kohler A."/>
            <person name="Kuo A."/>
            <person name="Nagy L.G."/>
            <person name="Floudas D."/>
            <person name="Copeland A."/>
            <person name="Barry K.W."/>
            <person name="Cichocki N."/>
            <person name="Veneault-Fourrey C."/>
            <person name="LaButti K."/>
            <person name="Lindquist E.A."/>
            <person name="Lipzen A."/>
            <person name="Lundell T."/>
            <person name="Morin E."/>
            <person name="Murat C."/>
            <person name="Riley R."/>
            <person name="Ohm R."/>
            <person name="Sun H."/>
            <person name="Tunlid A."/>
            <person name="Henrissat B."/>
            <person name="Grigoriev I.V."/>
            <person name="Hibbett D.S."/>
            <person name="Martin F."/>
        </authorList>
    </citation>
    <scope>NUCLEOTIDE SEQUENCE [LARGE SCALE GENOMIC DNA]</scope>
    <source>
        <strain evidence="1 2">SS14</strain>
    </source>
</reference>
<accession>A0A0C9W3L3</accession>
<dbReference type="HOGENOM" id="CLU_2997970_0_0_1"/>
<keyword evidence="2" id="KW-1185">Reference proteome</keyword>